<feature type="coiled-coil region" evidence="1">
    <location>
        <begin position="86"/>
        <end position="120"/>
    </location>
</feature>
<evidence type="ECO:0000313" key="3">
    <source>
        <dbReference type="EMBL" id="MDJ1157947.1"/>
    </source>
</evidence>
<keyword evidence="1" id="KW-0175">Coiled coil</keyword>
<organism evidence="3 4">
    <name type="scientific">Chelatococcus albus</name>
    <dbReference type="NCBI Taxonomy" id="3047466"/>
    <lineage>
        <taxon>Bacteria</taxon>
        <taxon>Pseudomonadati</taxon>
        <taxon>Pseudomonadota</taxon>
        <taxon>Alphaproteobacteria</taxon>
        <taxon>Hyphomicrobiales</taxon>
        <taxon>Chelatococcaceae</taxon>
        <taxon>Chelatococcus</taxon>
    </lineage>
</organism>
<sequence>MSKGIPNYEIPTEMRDFAEKSVEQARKAFDGFIGAAHKTVDTVQNSTLSAQTNAQDAARKTLAYVEQNIGAAFDLAQKLVRSRDLQEALQHQADYLRAQFAALQEQVKDFNASVQAAAQKAAAEATRRKA</sequence>
<keyword evidence="4" id="KW-1185">Reference proteome</keyword>
<dbReference type="EMBL" id="JASJEV010000003">
    <property type="protein sequence ID" value="MDJ1157947.1"/>
    <property type="molecule type" value="Genomic_DNA"/>
</dbReference>
<dbReference type="Proteomes" id="UP001321492">
    <property type="component" value="Unassembled WGS sequence"/>
</dbReference>
<dbReference type="NCBIfam" id="TIGR01985">
    <property type="entry name" value="phasin_2"/>
    <property type="match status" value="1"/>
</dbReference>
<name>A0ABT7AF05_9HYPH</name>
<evidence type="ECO:0000256" key="1">
    <source>
        <dbReference type="SAM" id="Coils"/>
    </source>
</evidence>
<gene>
    <name evidence="3" type="ORF">QNA08_06830</name>
</gene>
<dbReference type="Pfam" id="PF09361">
    <property type="entry name" value="Phasin_2"/>
    <property type="match status" value="1"/>
</dbReference>
<dbReference type="InterPro" id="IPR010234">
    <property type="entry name" value="Phasin_subfam-2"/>
</dbReference>
<dbReference type="InterPro" id="IPR018968">
    <property type="entry name" value="Phasin"/>
</dbReference>
<comment type="caution">
    <text evidence="3">The sequence shown here is derived from an EMBL/GenBank/DDBJ whole genome shotgun (WGS) entry which is preliminary data.</text>
</comment>
<evidence type="ECO:0000313" key="4">
    <source>
        <dbReference type="Proteomes" id="UP001321492"/>
    </source>
</evidence>
<accession>A0ABT7AF05</accession>
<evidence type="ECO:0000259" key="2">
    <source>
        <dbReference type="Pfam" id="PF09361"/>
    </source>
</evidence>
<reference evidence="3 4" key="1">
    <citation type="submission" date="2023-05" db="EMBL/GenBank/DDBJ databases">
        <title>Chelatococcus sp. nov., a moderately thermophilic bacterium isolated from hot spring microbial mat.</title>
        <authorList>
            <person name="Hu C.-J."/>
            <person name="Li W.-J."/>
        </authorList>
    </citation>
    <scope>NUCLEOTIDE SEQUENCE [LARGE SCALE GENOMIC DNA]</scope>
    <source>
        <strain evidence="3 4">SYSU G07232</strain>
    </source>
</reference>
<proteinExistence type="predicted"/>
<protein>
    <submittedName>
        <fullName evidence="3">Phasin</fullName>
    </submittedName>
</protein>
<feature type="domain" description="Phasin" evidence="2">
    <location>
        <begin position="32"/>
        <end position="123"/>
    </location>
</feature>